<evidence type="ECO:0000313" key="3">
    <source>
        <dbReference type="Proteomes" id="UP000681414"/>
    </source>
</evidence>
<reference evidence="2 3" key="1">
    <citation type="submission" date="2021-05" db="EMBL/GenBank/DDBJ databases">
        <title>Novel Bacillus species.</title>
        <authorList>
            <person name="Liu G."/>
        </authorList>
    </citation>
    <scope>NUCLEOTIDE SEQUENCE [LARGE SCALE GENOMIC DNA]</scope>
    <source>
        <strain evidence="3">FJAT-49780</strain>
    </source>
</reference>
<dbReference type="EMBL" id="JAGYPG010000002">
    <property type="protein sequence ID" value="MBS4195291.1"/>
    <property type="molecule type" value="Genomic_DNA"/>
</dbReference>
<feature type="transmembrane region" description="Helical" evidence="1">
    <location>
        <begin position="200"/>
        <end position="218"/>
    </location>
</feature>
<dbReference type="Proteomes" id="UP000681414">
    <property type="component" value="Unassembled WGS sequence"/>
</dbReference>
<sequence>MGYTGFSRILLVVSEWIMKFVLTNIVWLVFNLPIVYFVLILLYADTIEKLQLIIVTIAVLAPFFFFPATTAMFGVVRDWILGKNSIPLIPSYWKYYKENYVRSLLGGIIIVPIWSAWLYNFLTSGVKFASISFYFYVAITILLFTFTVHFFSDTVHFQVKLKDSLIKSILLAIGNPHYTIGIAALSGMFVYMLFKYIPVFIPFCMGSIIAYLSFYAYYRIFLKMTSLVEKLEGSVDNTEQNTEESPEK</sequence>
<feature type="transmembrane region" description="Helical" evidence="1">
    <location>
        <begin position="131"/>
        <end position="151"/>
    </location>
</feature>
<dbReference type="AlphaFoldDB" id="A0A942YID7"/>
<protein>
    <submittedName>
        <fullName evidence="2">DUF624 domain-containing protein</fullName>
    </submittedName>
</protein>
<proteinExistence type="predicted"/>
<gene>
    <name evidence="2" type="ORF">KHA97_09505</name>
</gene>
<feature type="transmembrane region" description="Helical" evidence="1">
    <location>
        <begin position="21"/>
        <end position="44"/>
    </location>
</feature>
<keyword evidence="3" id="KW-1185">Reference proteome</keyword>
<organism evidence="2 3">
    <name type="scientific">Lederbergia citri</name>
    <dbReference type="NCBI Taxonomy" id="2833580"/>
    <lineage>
        <taxon>Bacteria</taxon>
        <taxon>Bacillati</taxon>
        <taxon>Bacillota</taxon>
        <taxon>Bacilli</taxon>
        <taxon>Bacillales</taxon>
        <taxon>Bacillaceae</taxon>
        <taxon>Lederbergia</taxon>
    </lineage>
</organism>
<feature type="transmembrane region" description="Helical" evidence="1">
    <location>
        <begin position="172"/>
        <end position="194"/>
    </location>
</feature>
<accession>A0A942YID7</accession>
<name>A0A942YID7_9BACI</name>
<dbReference type="Pfam" id="PF04854">
    <property type="entry name" value="DUF624"/>
    <property type="match status" value="1"/>
</dbReference>
<evidence type="ECO:0000256" key="1">
    <source>
        <dbReference type="SAM" id="Phobius"/>
    </source>
</evidence>
<feature type="transmembrane region" description="Helical" evidence="1">
    <location>
        <begin position="50"/>
        <end position="80"/>
    </location>
</feature>
<feature type="transmembrane region" description="Helical" evidence="1">
    <location>
        <begin position="100"/>
        <end position="119"/>
    </location>
</feature>
<keyword evidence="1" id="KW-0472">Membrane</keyword>
<keyword evidence="1" id="KW-1133">Transmembrane helix</keyword>
<evidence type="ECO:0000313" key="2">
    <source>
        <dbReference type="EMBL" id="MBS4195291.1"/>
    </source>
</evidence>
<comment type="caution">
    <text evidence="2">The sequence shown here is derived from an EMBL/GenBank/DDBJ whole genome shotgun (WGS) entry which is preliminary data.</text>
</comment>
<dbReference type="InterPro" id="IPR006938">
    <property type="entry name" value="DUF624"/>
</dbReference>
<dbReference type="RefSeq" id="WP_213124520.1">
    <property type="nucleotide sequence ID" value="NZ_JAGYPG010000002.1"/>
</dbReference>
<keyword evidence="1" id="KW-0812">Transmembrane</keyword>